<name>A0A4Y6PQ74_PERCE</name>
<dbReference type="RefSeq" id="WP_141196993.1">
    <property type="nucleotide sequence ID" value="NZ_CP041186.1"/>
</dbReference>
<proteinExistence type="predicted"/>
<dbReference type="AlphaFoldDB" id="A0A4Y6PQ74"/>
<accession>A0A5B8Y138</accession>
<dbReference type="Proteomes" id="UP000315995">
    <property type="component" value="Chromosome"/>
</dbReference>
<gene>
    <name evidence="1" type="ORF">FIV42_07075</name>
</gene>
<dbReference type="InterPro" id="IPR046674">
    <property type="entry name" value="DUF6544"/>
</dbReference>
<evidence type="ECO:0000313" key="1">
    <source>
        <dbReference type="EMBL" id="QDG50501.1"/>
    </source>
</evidence>
<dbReference type="Pfam" id="PF20181">
    <property type="entry name" value="DUF6544"/>
    <property type="match status" value="1"/>
</dbReference>
<dbReference type="OrthoDB" id="3671061at2"/>
<protein>
    <submittedName>
        <fullName evidence="1">Uncharacterized protein</fullName>
    </submittedName>
</protein>
<accession>A0A4Y6PQ74</accession>
<sequence length="270" mass="29863">MRILAAVAIIIVIAAAVSLWVRSNFLRSLDARMQAVKDTDAAKVGELERLPPLVRRYVERSGVERGETYRYVHLTQSGDMKLAQDGDWMPFTAEQWFAVSRPAFLWKPQMPMPVGSILGSDWLDGDQGGLQMRLLGVVPVANVEGPVVAEGELARYLAELPWNPAAIATNDAITWTQDDDRHATATITAGDLSTKATFSFNEAGDITGVLSPGRPRGEGDDVERLPWGGDFGEYVEFDGIRVPATGDVFWEEADGRFVYWRGKIESYELE</sequence>
<dbReference type="EMBL" id="CP041186">
    <property type="protein sequence ID" value="QDG50501.1"/>
    <property type="molecule type" value="Genomic_DNA"/>
</dbReference>
<reference evidence="1 2" key="1">
    <citation type="submission" date="2019-06" db="EMBL/GenBank/DDBJ databases">
        <title>Persicimonas caeni gen. nov., sp. nov., a predatory bacterium isolated from solar saltern.</title>
        <authorList>
            <person name="Wang S."/>
        </authorList>
    </citation>
    <scope>NUCLEOTIDE SEQUENCE [LARGE SCALE GENOMIC DNA]</scope>
    <source>
        <strain evidence="1 2">YN101</strain>
    </source>
</reference>
<organism evidence="1 2">
    <name type="scientific">Persicimonas caeni</name>
    <dbReference type="NCBI Taxonomy" id="2292766"/>
    <lineage>
        <taxon>Bacteria</taxon>
        <taxon>Deltaproteobacteria</taxon>
        <taxon>Bradymonadales</taxon>
        <taxon>Bradymonadaceae</taxon>
        <taxon>Persicimonas</taxon>
    </lineage>
</organism>
<keyword evidence="2" id="KW-1185">Reference proteome</keyword>
<evidence type="ECO:0000313" key="2">
    <source>
        <dbReference type="Proteomes" id="UP000315995"/>
    </source>
</evidence>